<dbReference type="GO" id="GO:0003729">
    <property type="term" value="F:mRNA binding"/>
    <property type="evidence" value="ECO:0007669"/>
    <property type="project" value="TreeGrafter"/>
</dbReference>
<comment type="similarity">
    <text evidence="1 4">Belongs to the bacterial ribosomal protein bL12 family.</text>
</comment>
<dbReference type="InterPro" id="IPR000206">
    <property type="entry name" value="Ribosomal_bL12"/>
</dbReference>
<protein>
    <recommendedName>
        <fullName evidence="4">Large ribosomal subunit protein bL12</fullName>
    </recommendedName>
</protein>
<gene>
    <name evidence="4" type="primary">rplL</name>
    <name evidence="7" type="ORF">A2442_02660</name>
</gene>
<feature type="domain" description="Large ribosomal subunit protein bL12 oligomerization" evidence="6">
    <location>
        <begin position="1"/>
        <end position="34"/>
    </location>
</feature>
<dbReference type="Pfam" id="PF16320">
    <property type="entry name" value="Ribosomal_L12_N"/>
    <property type="match status" value="1"/>
</dbReference>
<dbReference type="SUPFAM" id="SSF48300">
    <property type="entry name" value="Ribosomal protein L7/12, oligomerisation (N-terminal) domain"/>
    <property type="match status" value="1"/>
</dbReference>
<dbReference type="GO" id="GO:0003735">
    <property type="term" value="F:structural constituent of ribosome"/>
    <property type="evidence" value="ECO:0007669"/>
    <property type="project" value="InterPro"/>
</dbReference>
<evidence type="ECO:0000313" key="7">
    <source>
        <dbReference type="EMBL" id="OGD67015.1"/>
    </source>
</evidence>
<dbReference type="SUPFAM" id="SSF54736">
    <property type="entry name" value="ClpS-like"/>
    <property type="match status" value="1"/>
</dbReference>
<dbReference type="HAMAP" id="MF_00368">
    <property type="entry name" value="Ribosomal_bL12"/>
    <property type="match status" value="1"/>
</dbReference>
<dbReference type="EMBL" id="MFAE01000010">
    <property type="protein sequence ID" value="OGD67015.1"/>
    <property type="molecule type" value="Genomic_DNA"/>
</dbReference>
<dbReference type="InterPro" id="IPR036235">
    <property type="entry name" value="Ribosomal_bL12_oligo_N_sf"/>
</dbReference>
<dbReference type="InterPro" id="IPR008932">
    <property type="entry name" value="Ribosomal_bL12_oligo"/>
</dbReference>
<comment type="caution">
    <text evidence="7">The sequence shown here is derived from an EMBL/GenBank/DDBJ whole genome shotgun (WGS) entry which is preliminary data.</text>
</comment>
<dbReference type="NCBIfam" id="TIGR00855">
    <property type="entry name" value="L12"/>
    <property type="match status" value="1"/>
</dbReference>
<evidence type="ECO:0000256" key="4">
    <source>
        <dbReference type="HAMAP-Rule" id="MF_00368"/>
    </source>
</evidence>
<dbReference type="InterPro" id="IPR013823">
    <property type="entry name" value="Ribosomal_bL12_C"/>
</dbReference>
<keyword evidence="2 4" id="KW-0689">Ribosomal protein</keyword>
<evidence type="ECO:0000313" key="8">
    <source>
        <dbReference type="Proteomes" id="UP000179003"/>
    </source>
</evidence>
<accession>A0A1F5EI13</accession>
<keyword evidence="3 4" id="KW-0687">Ribonucleoprotein</keyword>
<name>A0A1F5EI13_9BACT</name>
<dbReference type="CDD" id="cd00387">
    <property type="entry name" value="Ribosomal_L7_L12"/>
    <property type="match status" value="1"/>
</dbReference>
<dbReference type="AlphaFoldDB" id="A0A1F5EI13"/>
<feature type="domain" description="Large ribosomal subunit protein bL12 C-terminal" evidence="5">
    <location>
        <begin position="43"/>
        <end position="109"/>
    </location>
</feature>
<dbReference type="Gene3D" id="1.20.5.710">
    <property type="entry name" value="Single helix bin"/>
    <property type="match status" value="1"/>
</dbReference>
<sequence>MSVLDLHELVKLFEKKFGVSAAAVAVAGAPAGGADDGEEKSSFTVELTSAGDQKISVIKAVKAALGLGLKEAKELVDSAPAVLKEGVKKDDAEALKAEVEAAGGKVTLK</sequence>
<evidence type="ECO:0000259" key="5">
    <source>
        <dbReference type="Pfam" id="PF00542"/>
    </source>
</evidence>
<proteinExistence type="inferred from homology"/>
<dbReference type="PANTHER" id="PTHR45987">
    <property type="entry name" value="39S RIBOSOMAL PROTEIN L12"/>
    <property type="match status" value="1"/>
</dbReference>
<dbReference type="Proteomes" id="UP000179003">
    <property type="component" value="Unassembled WGS sequence"/>
</dbReference>
<evidence type="ECO:0000259" key="6">
    <source>
        <dbReference type="Pfam" id="PF16320"/>
    </source>
</evidence>
<dbReference type="PANTHER" id="PTHR45987:SF4">
    <property type="entry name" value="LARGE RIBOSOMAL SUBUNIT PROTEIN BL12M"/>
    <property type="match status" value="1"/>
</dbReference>
<dbReference type="GO" id="GO:0006412">
    <property type="term" value="P:translation"/>
    <property type="evidence" value="ECO:0007669"/>
    <property type="project" value="UniProtKB-UniRule"/>
</dbReference>
<dbReference type="Gene3D" id="3.30.1390.10">
    <property type="match status" value="1"/>
</dbReference>
<evidence type="ECO:0000256" key="2">
    <source>
        <dbReference type="ARBA" id="ARBA00022980"/>
    </source>
</evidence>
<comment type="function">
    <text evidence="4">Forms part of the ribosomal stalk which helps the ribosome interact with GTP-bound translation factors. Is thus essential for accurate translation.</text>
</comment>
<dbReference type="InterPro" id="IPR014719">
    <property type="entry name" value="Ribosomal_bL12_C/ClpS-like"/>
</dbReference>
<organism evidence="7 8">
    <name type="scientific">Candidatus Campbellbacteria bacterium RIFOXYC2_FULL_35_25</name>
    <dbReference type="NCBI Taxonomy" id="1797582"/>
    <lineage>
        <taxon>Bacteria</taxon>
        <taxon>Candidatus Campbelliibacteriota</taxon>
    </lineage>
</organism>
<dbReference type="STRING" id="1797582.A2442_02660"/>
<comment type="subunit">
    <text evidence="4">Homodimer. Part of the ribosomal stalk of the 50S ribosomal subunit. Forms a multimeric L10(L12)X complex, where L10 forms an elongated spine to which 2 to 4 L12 dimers bind in a sequential fashion. Binds GTP-bound translation factors.</text>
</comment>
<dbReference type="GO" id="GO:0022625">
    <property type="term" value="C:cytosolic large ribosomal subunit"/>
    <property type="evidence" value="ECO:0007669"/>
    <property type="project" value="TreeGrafter"/>
</dbReference>
<dbReference type="FunFam" id="3.30.1390.10:FF:000001">
    <property type="entry name" value="50S ribosomal protein L7/L12"/>
    <property type="match status" value="1"/>
</dbReference>
<evidence type="ECO:0000256" key="3">
    <source>
        <dbReference type="ARBA" id="ARBA00023274"/>
    </source>
</evidence>
<dbReference type="Pfam" id="PF00542">
    <property type="entry name" value="Ribosomal_L12"/>
    <property type="match status" value="1"/>
</dbReference>
<reference evidence="7 8" key="1">
    <citation type="journal article" date="2016" name="Nat. Commun.">
        <title>Thousands of microbial genomes shed light on interconnected biogeochemical processes in an aquifer system.</title>
        <authorList>
            <person name="Anantharaman K."/>
            <person name="Brown C.T."/>
            <person name="Hug L.A."/>
            <person name="Sharon I."/>
            <person name="Castelle C.J."/>
            <person name="Probst A.J."/>
            <person name="Thomas B.C."/>
            <person name="Singh A."/>
            <person name="Wilkins M.J."/>
            <person name="Karaoz U."/>
            <person name="Brodie E.L."/>
            <person name="Williams K.H."/>
            <person name="Hubbard S.S."/>
            <person name="Banfield J.F."/>
        </authorList>
    </citation>
    <scope>NUCLEOTIDE SEQUENCE [LARGE SCALE GENOMIC DNA]</scope>
</reference>
<evidence type="ECO:0000256" key="1">
    <source>
        <dbReference type="ARBA" id="ARBA00007197"/>
    </source>
</evidence>